<dbReference type="Gramene" id="evm.model.09.946">
    <property type="protein sequence ID" value="cds.evm.model.09.946"/>
    <property type="gene ID" value="evm.TU.09.946"/>
</dbReference>
<sequence length="125" mass="13833">MPNGLNDTNLVLILKKKNPTVKGDLHPIALCNVLCKVITKILADRLKGFISNVISDAQSSFISGFSGFIGKYEINKWLHGCKVAKGAPVVSHMIFADDSYLYYRSNEREATEIIELLTKFEQASG</sequence>
<dbReference type="Proteomes" id="UP000596661">
    <property type="component" value="Chromosome 9"/>
</dbReference>
<proteinExistence type="predicted"/>
<organism evidence="1 2">
    <name type="scientific">Cannabis sativa</name>
    <name type="common">Hemp</name>
    <name type="synonym">Marijuana</name>
    <dbReference type="NCBI Taxonomy" id="3483"/>
    <lineage>
        <taxon>Eukaryota</taxon>
        <taxon>Viridiplantae</taxon>
        <taxon>Streptophyta</taxon>
        <taxon>Embryophyta</taxon>
        <taxon>Tracheophyta</taxon>
        <taxon>Spermatophyta</taxon>
        <taxon>Magnoliopsida</taxon>
        <taxon>eudicotyledons</taxon>
        <taxon>Gunneridae</taxon>
        <taxon>Pentapetalae</taxon>
        <taxon>rosids</taxon>
        <taxon>fabids</taxon>
        <taxon>Rosales</taxon>
        <taxon>Cannabaceae</taxon>
        <taxon>Cannabis</taxon>
    </lineage>
</organism>
<evidence type="ECO:0000313" key="2">
    <source>
        <dbReference type="Proteomes" id="UP000596661"/>
    </source>
</evidence>
<protein>
    <recommendedName>
        <fullName evidence="3">Reverse transcriptase</fullName>
    </recommendedName>
</protein>
<dbReference type="AlphaFoldDB" id="A0A803QHV8"/>
<name>A0A803QHV8_CANSA</name>
<accession>A0A803QHV8</accession>
<dbReference type="PANTHER" id="PTHR19446">
    <property type="entry name" value="REVERSE TRANSCRIPTASES"/>
    <property type="match status" value="1"/>
</dbReference>
<dbReference type="OMA" id="YRSNERE"/>
<evidence type="ECO:0008006" key="3">
    <source>
        <dbReference type="Google" id="ProtNLM"/>
    </source>
</evidence>
<reference evidence="1" key="1">
    <citation type="submission" date="2018-11" db="EMBL/GenBank/DDBJ databases">
        <authorList>
            <person name="Grassa J C."/>
        </authorList>
    </citation>
    <scope>NUCLEOTIDE SEQUENCE [LARGE SCALE GENOMIC DNA]</scope>
</reference>
<dbReference type="EnsemblPlants" id="evm.model.09.946">
    <property type="protein sequence ID" value="cds.evm.model.09.946"/>
    <property type="gene ID" value="evm.TU.09.946"/>
</dbReference>
<dbReference type="EMBL" id="UZAU01000742">
    <property type="status" value="NOT_ANNOTATED_CDS"/>
    <property type="molecule type" value="Genomic_DNA"/>
</dbReference>
<evidence type="ECO:0000313" key="1">
    <source>
        <dbReference type="EnsemblPlants" id="cds.evm.model.09.946"/>
    </source>
</evidence>
<reference evidence="1" key="2">
    <citation type="submission" date="2021-03" db="UniProtKB">
        <authorList>
            <consortium name="EnsemblPlants"/>
        </authorList>
    </citation>
    <scope>IDENTIFICATION</scope>
</reference>
<keyword evidence="2" id="KW-1185">Reference proteome</keyword>